<keyword evidence="4" id="KW-1185">Reference proteome</keyword>
<reference evidence="3 4" key="2">
    <citation type="submission" date="2019-02" db="EMBL/GenBank/DDBJ databases">
        <title>'Lichenibacterium ramalinii' gen. nov. sp. nov., 'Lichenibacterium minor' gen. nov. sp. nov.</title>
        <authorList>
            <person name="Pankratov T."/>
        </authorList>
    </citation>
    <scope>NUCLEOTIDE SEQUENCE [LARGE SCALE GENOMIC DNA]</scope>
    <source>
        <strain evidence="3 4">RmlP001</strain>
    </source>
</reference>
<accession>A0A4V1RI78</accession>
<dbReference type="Pfam" id="PF13400">
    <property type="entry name" value="Tad"/>
    <property type="match status" value="1"/>
</dbReference>
<keyword evidence="1" id="KW-0472">Membrane</keyword>
<dbReference type="OrthoDB" id="7522752at2"/>
<evidence type="ECO:0000313" key="3">
    <source>
        <dbReference type="EMBL" id="RYB02653.1"/>
    </source>
</evidence>
<feature type="transmembrane region" description="Helical" evidence="1">
    <location>
        <begin position="34"/>
        <end position="53"/>
    </location>
</feature>
<evidence type="ECO:0000256" key="1">
    <source>
        <dbReference type="SAM" id="Phobius"/>
    </source>
</evidence>
<dbReference type="InterPro" id="IPR028087">
    <property type="entry name" value="Tad_N"/>
</dbReference>
<dbReference type="InterPro" id="IPR036465">
    <property type="entry name" value="vWFA_dom_sf"/>
</dbReference>
<evidence type="ECO:0000259" key="2">
    <source>
        <dbReference type="Pfam" id="PF13400"/>
    </source>
</evidence>
<reference evidence="3 4" key="1">
    <citation type="submission" date="2018-09" db="EMBL/GenBank/DDBJ databases">
        <authorList>
            <person name="Grouzdev D.S."/>
            <person name="Krutkina M.S."/>
        </authorList>
    </citation>
    <scope>NUCLEOTIDE SEQUENCE [LARGE SCALE GENOMIC DNA]</scope>
    <source>
        <strain evidence="3 4">RmlP001</strain>
    </source>
</reference>
<protein>
    <recommendedName>
        <fullName evidence="2">Putative Flp pilus-assembly TadG-like N-terminal domain-containing protein</fullName>
    </recommendedName>
</protein>
<dbReference type="SUPFAM" id="SSF53300">
    <property type="entry name" value="vWA-like"/>
    <property type="match status" value="1"/>
</dbReference>
<keyword evidence="1" id="KW-1133">Transmembrane helix</keyword>
<dbReference type="Proteomes" id="UP000289411">
    <property type="component" value="Unassembled WGS sequence"/>
</dbReference>
<dbReference type="Gene3D" id="3.40.50.410">
    <property type="entry name" value="von Willebrand factor, type A domain"/>
    <property type="match status" value="1"/>
</dbReference>
<dbReference type="EMBL" id="QYBC01000018">
    <property type="protein sequence ID" value="RYB02653.1"/>
    <property type="molecule type" value="Genomic_DNA"/>
</dbReference>
<evidence type="ECO:0000313" key="4">
    <source>
        <dbReference type="Proteomes" id="UP000289411"/>
    </source>
</evidence>
<proteinExistence type="predicted"/>
<keyword evidence="1" id="KW-0812">Transmembrane</keyword>
<organism evidence="3 4">
    <name type="scientific">Lichenibacterium ramalinae</name>
    <dbReference type="NCBI Taxonomy" id="2316527"/>
    <lineage>
        <taxon>Bacteria</taxon>
        <taxon>Pseudomonadati</taxon>
        <taxon>Pseudomonadota</taxon>
        <taxon>Alphaproteobacteria</taxon>
        <taxon>Hyphomicrobiales</taxon>
        <taxon>Lichenihabitantaceae</taxon>
        <taxon>Lichenibacterium</taxon>
    </lineage>
</organism>
<comment type="caution">
    <text evidence="3">The sequence shown here is derived from an EMBL/GenBank/DDBJ whole genome shotgun (WGS) entry which is preliminary data.</text>
</comment>
<gene>
    <name evidence="3" type="ORF">D3272_19810</name>
</gene>
<feature type="domain" description="Putative Flp pilus-assembly TadG-like N-terminal" evidence="2">
    <location>
        <begin position="32"/>
        <end position="79"/>
    </location>
</feature>
<sequence length="455" mass="47762">MPGVLTMLHRLRPRFARLVPAAPRRFAGDVRGNVAIITCLALLPLIGLTGLAIDHIVLATGKSQFDQAADAASLGAVRATAKDIQAGVSTALARSHGEQVGAQIFAANAGNAGQQPTPTPVISVDVPANGNVVTAKVGYSATGSLRFGRIFGSPTADVAGQSSASMSLPSFINVYLMIDTSGSMSIGASSDDQARLIQTTGCAFACHDGQPFAGYADQYAYAEATGVHLRYDVINSGIRKFFDTVDRDDPQHRYIRSSIYSFDSTLHNLTGSSTPISDTARLRNNLPTAPATSGDYAGATHFNESIGSVMADIGAGGDGLSAGHPKKLLIIATDGVQDPNRTWTDDLSLRPQVTVIDTSFCNVLRAAKVSVAFIHTAYLPMTLDWGYMATLGQPVTAIVGPSPTSVAVSQTRVDLIRPALQACAGKLYTPANDTTALNNAFTNILQAYIGVRLTY</sequence>
<name>A0A4V1RI78_9HYPH</name>
<dbReference type="AlphaFoldDB" id="A0A4V1RI78"/>